<feature type="transmembrane region" description="Helical" evidence="1">
    <location>
        <begin position="108"/>
        <end position="124"/>
    </location>
</feature>
<gene>
    <name evidence="2" type="ORF">ACFQV2_36290</name>
</gene>
<evidence type="ECO:0000256" key="1">
    <source>
        <dbReference type="SAM" id="Phobius"/>
    </source>
</evidence>
<name>A0ABW2TYX2_9PSEU</name>
<comment type="caution">
    <text evidence="2">The sequence shown here is derived from an EMBL/GenBank/DDBJ whole genome shotgun (WGS) entry which is preliminary data.</text>
</comment>
<evidence type="ECO:0000313" key="2">
    <source>
        <dbReference type="EMBL" id="MFC7618043.1"/>
    </source>
</evidence>
<reference evidence="3" key="1">
    <citation type="journal article" date="2019" name="Int. J. Syst. Evol. Microbiol.">
        <title>The Global Catalogue of Microorganisms (GCM) 10K type strain sequencing project: providing services to taxonomists for standard genome sequencing and annotation.</title>
        <authorList>
            <consortium name="The Broad Institute Genomics Platform"/>
            <consortium name="The Broad Institute Genome Sequencing Center for Infectious Disease"/>
            <person name="Wu L."/>
            <person name="Ma J."/>
        </authorList>
    </citation>
    <scope>NUCLEOTIDE SEQUENCE [LARGE SCALE GENOMIC DNA]</scope>
    <source>
        <strain evidence="3">JCM 17695</strain>
    </source>
</reference>
<protein>
    <submittedName>
        <fullName evidence="2">Uncharacterized protein</fullName>
    </submittedName>
</protein>
<sequence>MTTDEPPIMPTADEAAEGDRVAPPGLVTAAYWLWLAAGAIGLAGGLAVLLNQGPLADSYAKTQAVPRAEALEIVKGYTIWLIVGSAVFLVLYWLLAYQARNGVRKARTLLLVVGALSAFFQYGFGRVTIFGLVCAFLTVVGMAMLYFPPARRFYDQHGR</sequence>
<organism evidence="2 3">
    <name type="scientific">Actinokineospora soli</name>
    <dbReference type="NCBI Taxonomy" id="1048753"/>
    <lineage>
        <taxon>Bacteria</taxon>
        <taxon>Bacillati</taxon>
        <taxon>Actinomycetota</taxon>
        <taxon>Actinomycetes</taxon>
        <taxon>Pseudonocardiales</taxon>
        <taxon>Pseudonocardiaceae</taxon>
        <taxon>Actinokineospora</taxon>
    </lineage>
</organism>
<keyword evidence="1" id="KW-0472">Membrane</keyword>
<evidence type="ECO:0000313" key="3">
    <source>
        <dbReference type="Proteomes" id="UP001596512"/>
    </source>
</evidence>
<keyword evidence="3" id="KW-1185">Reference proteome</keyword>
<feature type="transmembrane region" description="Helical" evidence="1">
    <location>
        <begin position="29"/>
        <end position="50"/>
    </location>
</feature>
<feature type="transmembrane region" description="Helical" evidence="1">
    <location>
        <begin position="130"/>
        <end position="147"/>
    </location>
</feature>
<accession>A0ABW2TYX2</accession>
<proteinExistence type="predicted"/>
<keyword evidence="1" id="KW-1133">Transmembrane helix</keyword>
<feature type="transmembrane region" description="Helical" evidence="1">
    <location>
        <begin position="77"/>
        <end position="96"/>
    </location>
</feature>
<dbReference type="EMBL" id="JBHTEY010000004">
    <property type="protein sequence ID" value="MFC7618043.1"/>
    <property type="molecule type" value="Genomic_DNA"/>
</dbReference>
<dbReference type="Proteomes" id="UP001596512">
    <property type="component" value="Unassembled WGS sequence"/>
</dbReference>
<keyword evidence="1" id="KW-0812">Transmembrane</keyword>